<protein>
    <submittedName>
        <fullName evidence="1">Uncharacterized protein</fullName>
    </submittedName>
</protein>
<proteinExistence type="predicted"/>
<dbReference type="RefSeq" id="WP_032136731.1">
    <property type="nucleotide sequence ID" value="NZ_CCNJ01000031.1"/>
</dbReference>
<sequence length="62" mass="7104">MQDSQSLDKFQAMQLAAMLITAQANAEQDEKLVERMLNLAELIREKDTKRVRERLGTPRLGC</sequence>
<name>A0A238HEF4_9NEIS</name>
<reference evidence="2 3" key="2">
    <citation type="submission" date="2017-06" db="EMBL/GenBank/DDBJ databases">
        <authorList>
            <person name="Kim H.J."/>
            <person name="Triplett B.A."/>
        </authorList>
    </citation>
    <scope>NUCLEOTIDE SEQUENCE [LARGE SCALE GENOMIC DNA]</scope>
    <source>
        <strain evidence="2">Kingella_eburonensis</strain>
    </source>
</reference>
<evidence type="ECO:0000313" key="3">
    <source>
        <dbReference type="Proteomes" id="UP000215450"/>
    </source>
</evidence>
<evidence type="ECO:0000313" key="2">
    <source>
        <dbReference type="EMBL" id="SNB82386.1"/>
    </source>
</evidence>
<dbReference type="AlphaFoldDB" id="A0A238HEF4"/>
<gene>
    <name evidence="2" type="ORF">KEBURONENSIS_00513</name>
    <name evidence="1" type="ORF">KEBURONENSIS_00934</name>
</gene>
<dbReference type="EMBL" id="FXUV02000065">
    <property type="protein sequence ID" value="SNB82386.1"/>
    <property type="molecule type" value="Genomic_DNA"/>
</dbReference>
<accession>A0A238HEF4</accession>
<dbReference type="OrthoDB" id="9974116at2"/>
<keyword evidence="3" id="KW-1185">Reference proteome</keyword>
<organism evidence="1">
    <name type="scientific">Kingella negevensis</name>
    <dbReference type="NCBI Taxonomy" id="1522312"/>
    <lineage>
        <taxon>Bacteria</taxon>
        <taxon>Pseudomonadati</taxon>
        <taxon>Pseudomonadota</taxon>
        <taxon>Betaproteobacteria</taxon>
        <taxon>Neisseriales</taxon>
        <taxon>Neisseriaceae</taxon>
        <taxon>Kingella</taxon>
    </lineage>
</organism>
<dbReference type="Proteomes" id="UP000215450">
    <property type="component" value="Unassembled WGS sequence"/>
</dbReference>
<reference evidence="1" key="1">
    <citation type="submission" date="2017-05" db="EMBL/GenBank/DDBJ databases">
        <authorList>
            <person name="Song R."/>
            <person name="Chenine A.L."/>
            <person name="Ruprecht R.M."/>
        </authorList>
    </citation>
    <scope>NUCLEOTIDE SEQUENCE</scope>
    <source>
        <strain evidence="1">Kingella_eburonensis</strain>
    </source>
</reference>
<dbReference type="EMBL" id="FXUV01000011">
    <property type="protein sequence ID" value="SMQ11929.1"/>
    <property type="molecule type" value="Genomic_DNA"/>
</dbReference>
<evidence type="ECO:0000313" key="1">
    <source>
        <dbReference type="EMBL" id="SMQ11929.1"/>
    </source>
</evidence>
<dbReference type="GeneID" id="83625443"/>